<reference evidence="3" key="1">
    <citation type="submission" date="2016-08" db="EMBL/GenBank/DDBJ databases">
        <authorList>
            <person name="Varghese N."/>
            <person name="Submissions Spin"/>
        </authorList>
    </citation>
    <scope>NUCLEOTIDE SEQUENCE [LARGE SCALE GENOMIC DNA]</scope>
    <source>
        <strain evidence="3">R-53144</strain>
    </source>
</reference>
<gene>
    <name evidence="2" type="ORF">GA0061080_102641</name>
</gene>
<sequence>MSNFSLGCFLDEPFISLLVSEGKKPLFSALFSAKEIPNVIKQLNNRCINAIEPLTKIHNRFLETGDLNCIYEVFPQILVDIRKKAKSGSPKTAIKGENQTNNLGMKA</sequence>
<dbReference type="Proteomes" id="UP000199698">
    <property type="component" value="Unassembled WGS sequence"/>
</dbReference>
<keyword evidence="3" id="KW-1185">Reference proteome</keyword>
<evidence type="ECO:0000313" key="3">
    <source>
        <dbReference type="Proteomes" id="UP000199698"/>
    </source>
</evidence>
<feature type="region of interest" description="Disordered" evidence="1">
    <location>
        <begin position="87"/>
        <end position="107"/>
    </location>
</feature>
<dbReference type="AlphaFoldDB" id="A0A1C4BY50"/>
<dbReference type="RefSeq" id="WP_091123786.1">
    <property type="nucleotide sequence ID" value="NZ_FMBA01000026.1"/>
</dbReference>
<evidence type="ECO:0000256" key="1">
    <source>
        <dbReference type="SAM" id="MobiDB-lite"/>
    </source>
</evidence>
<name>A0A1C4BY50_9GAMM</name>
<dbReference type="OrthoDB" id="9777133at2"/>
<accession>A0A1C4BY50</accession>
<evidence type="ECO:0000313" key="2">
    <source>
        <dbReference type="EMBL" id="SCC11765.1"/>
    </source>
</evidence>
<dbReference type="STRING" id="1798183.GA0061080_102641"/>
<proteinExistence type="predicted"/>
<protein>
    <submittedName>
        <fullName evidence="2">Uncharacterized protein</fullName>
    </submittedName>
</protein>
<organism evidence="2 3">
    <name type="scientific">Gilliamella intestini</name>
    <dbReference type="NCBI Taxonomy" id="1798183"/>
    <lineage>
        <taxon>Bacteria</taxon>
        <taxon>Pseudomonadati</taxon>
        <taxon>Pseudomonadota</taxon>
        <taxon>Gammaproteobacteria</taxon>
        <taxon>Orbales</taxon>
        <taxon>Orbaceae</taxon>
        <taxon>Gilliamella</taxon>
    </lineage>
</organism>
<dbReference type="EMBL" id="FMBA01000026">
    <property type="protein sequence ID" value="SCC11765.1"/>
    <property type="molecule type" value="Genomic_DNA"/>
</dbReference>
<feature type="compositionally biased region" description="Polar residues" evidence="1">
    <location>
        <begin position="97"/>
        <end position="107"/>
    </location>
</feature>